<organism evidence="2 3">
    <name type="scientific">Neisseria meningitidis serogroup B / serotype 15 (strain H44/76)</name>
    <dbReference type="NCBI Taxonomy" id="909420"/>
    <lineage>
        <taxon>Bacteria</taxon>
        <taxon>Pseudomonadati</taxon>
        <taxon>Pseudomonadota</taxon>
        <taxon>Betaproteobacteria</taxon>
        <taxon>Neisseriales</taxon>
        <taxon>Neisseriaceae</taxon>
        <taxon>Neisseria</taxon>
    </lineage>
</organism>
<sequence>MLRGIPSAAGAPQTAGFGKPPDSAPAELLVEKLTSPF</sequence>
<evidence type="ECO:0000256" key="1">
    <source>
        <dbReference type="SAM" id="MobiDB-lite"/>
    </source>
</evidence>
<protein>
    <submittedName>
        <fullName evidence="2">Uncharacterized protein</fullName>
    </submittedName>
</protein>
<proteinExistence type="predicted"/>
<name>E6MYL2_NEIMH</name>
<feature type="region of interest" description="Disordered" evidence="1">
    <location>
        <begin position="1"/>
        <end position="25"/>
    </location>
</feature>
<dbReference type="PATRIC" id="fig|909420.4.peg.1871"/>
<dbReference type="Proteomes" id="UP000032707">
    <property type="component" value="Unassembled WGS sequence"/>
</dbReference>
<gene>
    <name evidence="2" type="ORF">NMH_1597</name>
</gene>
<reference evidence="2 3" key="1">
    <citation type="journal article" date="2011" name="J. Bacteriol.">
        <title>Genome sequence of Neisseria meningitidis serogroup B strain H44/76.</title>
        <authorList>
            <person name="Piet J.R."/>
            <person name="Huis In 't Veld R.A."/>
            <person name="van Schaik B.D."/>
            <person name="van Kampen A.H."/>
            <person name="Baas F."/>
            <person name="van de Beek D."/>
            <person name="Pannekoek Y."/>
            <person name="van der Ende A."/>
        </authorList>
    </citation>
    <scope>NUCLEOTIDE SEQUENCE [LARGE SCALE GENOMIC DNA]</scope>
    <source>
        <strain evidence="2 3">H44/76</strain>
    </source>
</reference>
<evidence type="ECO:0000313" key="2">
    <source>
        <dbReference type="EMBL" id="EFV63433.1"/>
    </source>
</evidence>
<accession>E6MYL2</accession>
<dbReference type="AlphaFoldDB" id="E6MYL2"/>
<dbReference type="EMBL" id="AEQZ01000037">
    <property type="protein sequence ID" value="EFV63433.1"/>
    <property type="molecule type" value="Genomic_DNA"/>
</dbReference>
<evidence type="ECO:0000313" key="3">
    <source>
        <dbReference type="Proteomes" id="UP000032707"/>
    </source>
</evidence>
<comment type="caution">
    <text evidence="2">The sequence shown here is derived from an EMBL/GenBank/DDBJ whole genome shotgun (WGS) entry which is preliminary data.</text>
</comment>